<dbReference type="GO" id="GO:0005506">
    <property type="term" value="F:iron ion binding"/>
    <property type="evidence" value="ECO:0007669"/>
    <property type="project" value="InterPro"/>
</dbReference>
<dbReference type="InterPro" id="IPR001075">
    <property type="entry name" value="NIF_FeS_clus_asmbl_NifU_C"/>
</dbReference>
<dbReference type="AlphaFoldDB" id="A0A7T3RCQ6"/>
<name>A0A7T3RCQ6_9SPIR</name>
<comment type="similarity">
    <text evidence="1">Belongs to the NifU family.</text>
</comment>
<dbReference type="Pfam" id="PF01106">
    <property type="entry name" value="NifU"/>
    <property type="match status" value="1"/>
</dbReference>
<reference evidence="3 4" key="1">
    <citation type="submission" date="2020-11" db="EMBL/GenBank/DDBJ databases">
        <title>Treponema Peruensis nv. sp., first commensal Treponema isolated from human feces.</title>
        <authorList>
            <person name="Belkhou C."/>
            <person name="Raes J."/>
        </authorList>
    </citation>
    <scope>NUCLEOTIDE SEQUENCE [LARGE SCALE GENOMIC DNA]</scope>
    <source>
        <strain evidence="3 4">RCC2812</strain>
    </source>
</reference>
<dbReference type="PANTHER" id="PTHR11178">
    <property type="entry name" value="IRON-SULFUR CLUSTER SCAFFOLD PROTEIN NFU-RELATED"/>
    <property type="match status" value="1"/>
</dbReference>
<evidence type="ECO:0000259" key="2">
    <source>
        <dbReference type="Pfam" id="PF01106"/>
    </source>
</evidence>
<dbReference type="GO" id="GO:0016226">
    <property type="term" value="P:iron-sulfur cluster assembly"/>
    <property type="evidence" value="ECO:0007669"/>
    <property type="project" value="InterPro"/>
</dbReference>
<evidence type="ECO:0000256" key="1">
    <source>
        <dbReference type="ARBA" id="ARBA00006420"/>
    </source>
</evidence>
<dbReference type="Proteomes" id="UP000595224">
    <property type="component" value="Chromosome"/>
</dbReference>
<evidence type="ECO:0000313" key="3">
    <source>
        <dbReference type="EMBL" id="QQA00704.1"/>
    </source>
</evidence>
<dbReference type="KEGG" id="tper:IWA51_10650"/>
<gene>
    <name evidence="3" type="ORF">IWA51_10650</name>
</gene>
<keyword evidence="4" id="KW-1185">Reference proteome</keyword>
<dbReference type="RefSeq" id="WP_177528600.1">
    <property type="nucleotide sequence ID" value="NZ_CBCSHE010000008.1"/>
</dbReference>
<dbReference type="InterPro" id="IPR034904">
    <property type="entry name" value="FSCA_dom_sf"/>
</dbReference>
<dbReference type="Gene3D" id="3.30.300.130">
    <property type="entry name" value="Fe-S cluster assembly (FSCA)"/>
    <property type="match status" value="1"/>
</dbReference>
<feature type="domain" description="NIF system FeS cluster assembly NifU C-terminal" evidence="2">
    <location>
        <begin position="10"/>
        <end position="76"/>
    </location>
</feature>
<evidence type="ECO:0000313" key="4">
    <source>
        <dbReference type="Proteomes" id="UP000595224"/>
    </source>
</evidence>
<dbReference type="SUPFAM" id="SSF117916">
    <property type="entry name" value="Fe-S cluster assembly (FSCA) domain-like"/>
    <property type="match status" value="1"/>
</dbReference>
<accession>A0A7T3RCQ6</accession>
<dbReference type="GO" id="GO:0051536">
    <property type="term" value="F:iron-sulfur cluster binding"/>
    <property type="evidence" value="ECO:0007669"/>
    <property type="project" value="InterPro"/>
</dbReference>
<dbReference type="PANTHER" id="PTHR11178:SF25">
    <property type="entry name" value="NIFU-LIKE PROTEIN 3, CHLOROPLASTIC"/>
    <property type="match status" value="1"/>
</dbReference>
<proteinExistence type="inferred from homology"/>
<protein>
    <submittedName>
        <fullName evidence="3">NifU family protein</fullName>
    </submittedName>
</protein>
<organism evidence="3 4">
    <name type="scientific">Treponema peruense</name>
    <dbReference type="NCBI Taxonomy" id="2787628"/>
    <lineage>
        <taxon>Bacteria</taxon>
        <taxon>Pseudomonadati</taxon>
        <taxon>Spirochaetota</taxon>
        <taxon>Spirochaetia</taxon>
        <taxon>Spirochaetales</taxon>
        <taxon>Treponemataceae</taxon>
        <taxon>Treponema</taxon>
    </lineage>
</organism>
<sequence length="79" mass="8787">MADEALIAKVKETLDAFRPQLNADGGDMEFINIDEENKVHLRLTGACGSCPMAVMTLKMGIERYLKETCPEISEVVQEQ</sequence>
<dbReference type="EMBL" id="CP064936">
    <property type="protein sequence ID" value="QQA00704.1"/>
    <property type="molecule type" value="Genomic_DNA"/>
</dbReference>